<dbReference type="RefSeq" id="WP_034701215.1">
    <property type="nucleotide sequence ID" value="NZ_JPRO01000001.1"/>
</dbReference>
<dbReference type="EMBL" id="JPRO01000001">
    <property type="protein sequence ID" value="KFF09370.1"/>
    <property type="molecule type" value="Genomic_DNA"/>
</dbReference>
<reference evidence="1 2" key="1">
    <citation type="submission" date="2014-07" db="EMBL/GenBank/DDBJ databases">
        <title>Genome of Chryseobacterium luteum DSM 18605.</title>
        <authorList>
            <person name="Stropko S.J."/>
            <person name="Pipes S.E."/>
            <person name="Newman J.D."/>
        </authorList>
    </citation>
    <scope>NUCLEOTIDE SEQUENCE [LARGE SCALE GENOMIC DNA]</scope>
    <source>
        <strain evidence="1 2">DSM 18605</strain>
    </source>
</reference>
<proteinExistence type="predicted"/>
<dbReference type="OrthoDB" id="1257639at2"/>
<sequence length="142" mass="16921">MKIYIIFDTNEKRNFSATLDFIKEPFLNLNISSDLKNNILQRIDAEQDFGITVSELHEILPTLDTRIEELLKHPDFDPFKEEKRKRFPQQYGSEPFEYKGITYYLYSKLNPIDSLINRIIGFKKLIEEHTAVNKPLKYVYKE</sequence>
<dbReference type="Proteomes" id="UP000028703">
    <property type="component" value="Unassembled WGS sequence"/>
</dbReference>
<dbReference type="AlphaFoldDB" id="A0A085ZY56"/>
<organism evidence="1 2">
    <name type="scientific">Chryseobacterium luteum</name>
    <dbReference type="NCBI Taxonomy" id="421531"/>
    <lineage>
        <taxon>Bacteria</taxon>
        <taxon>Pseudomonadati</taxon>
        <taxon>Bacteroidota</taxon>
        <taxon>Flavobacteriia</taxon>
        <taxon>Flavobacteriales</taxon>
        <taxon>Weeksellaceae</taxon>
        <taxon>Chryseobacterium group</taxon>
        <taxon>Chryseobacterium</taxon>
    </lineage>
</organism>
<name>A0A085ZY56_9FLAO</name>
<comment type="caution">
    <text evidence="1">The sequence shown here is derived from an EMBL/GenBank/DDBJ whole genome shotgun (WGS) entry which is preliminary data.</text>
</comment>
<accession>A0A085ZY56</accession>
<evidence type="ECO:0000313" key="2">
    <source>
        <dbReference type="Proteomes" id="UP000028703"/>
    </source>
</evidence>
<keyword evidence="2" id="KW-1185">Reference proteome</keyword>
<dbReference type="STRING" id="421531.IX38_02400"/>
<gene>
    <name evidence="1" type="ORF">IX38_02400</name>
</gene>
<dbReference type="eggNOG" id="ENOG5034A49">
    <property type="taxonomic scope" value="Bacteria"/>
</dbReference>
<evidence type="ECO:0000313" key="1">
    <source>
        <dbReference type="EMBL" id="KFF09370.1"/>
    </source>
</evidence>
<protein>
    <submittedName>
        <fullName evidence="1">Uncharacterized protein</fullName>
    </submittedName>
</protein>